<organism evidence="2 3">
    <name type="scientific">Vibrio amylolyticus</name>
    <dbReference type="NCBI Taxonomy" id="2847292"/>
    <lineage>
        <taxon>Bacteria</taxon>
        <taxon>Pseudomonadati</taxon>
        <taxon>Pseudomonadota</taxon>
        <taxon>Gammaproteobacteria</taxon>
        <taxon>Vibrionales</taxon>
        <taxon>Vibrionaceae</taxon>
        <taxon>Vibrio</taxon>
    </lineage>
</organism>
<proteinExistence type="predicted"/>
<dbReference type="RefSeq" id="WP_248007896.1">
    <property type="nucleotide sequence ID" value="NZ_JAJHVV010000003.1"/>
</dbReference>
<dbReference type="PROSITE" id="PS51257">
    <property type="entry name" value="PROKAR_LIPOPROTEIN"/>
    <property type="match status" value="1"/>
</dbReference>
<feature type="chain" id="PRO_5040852719" description="DUF4920 domain-containing protein" evidence="1">
    <location>
        <begin position="26"/>
        <end position="145"/>
    </location>
</feature>
<dbReference type="AlphaFoldDB" id="A0A9X1XIM1"/>
<name>A0A9X1XIM1_9VIBR</name>
<feature type="signal peptide" evidence="1">
    <location>
        <begin position="1"/>
        <end position="25"/>
    </location>
</feature>
<evidence type="ECO:0008006" key="4">
    <source>
        <dbReference type="Google" id="ProtNLM"/>
    </source>
</evidence>
<evidence type="ECO:0000313" key="3">
    <source>
        <dbReference type="Proteomes" id="UP001139559"/>
    </source>
</evidence>
<protein>
    <recommendedName>
        <fullName evidence="4">DUF4920 domain-containing protein</fullName>
    </recommendedName>
</protein>
<dbReference type="Proteomes" id="UP001139559">
    <property type="component" value="Unassembled WGS sequence"/>
</dbReference>
<sequence length="145" mass="16192">MKKTLRIALLMAASVSCLSSFSAFAQEEVTSIKPTTYSGASVVKMDNNHYRVRITSLLAAKMRCVAYNNEEPIAINSVAIYPPEGVADFYISPEEGPVTHATCWVTSTREGDREKIDQLEKEAQKRQMQIEEADLPFYQIAPKTN</sequence>
<gene>
    <name evidence="2" type="ORF">KP803_05790</name>
</gene>
<evidence type="ECO:0000256" key="1">
    <source>
        <dbReference type="SAM" id="SignalP"/>
    </source>
</evidence>
<dbReference type="EMBL" id="JAJHVV010000003">
    <property type="protein sequence ID" value="MCK6262785.1"/>
    <property type="molecule type" value="Genomic_DNA"/>
</dbReference>
<evidence type="ECO:0000313" key="2">
    <source>
        <dbReference type="EMBL" id="MCK6262785.1"/>
    </source>
</evidence>
<keyword evidence="3" id="KW-1185">Reference proteome</keyword>
<comment type="caution">
    <text evidence="2">The sequence shown here is derived from an EMBL/GenBank/DDBJ whole genome shotgun (WGS) entry which is preliminary data.</text>
</comment>
<keyword evidence="1" id="KW-0732">Signal</keyword>
<accession>A0A9X1XIM1</accession>
<reference evidence="2" key="1">
    <citation type="submission" date="2021-11" db="EMBL/GenBank/DDBJ databases">
        <title>Vibrio ZSDE26 sp. nov. and Vibrio ZSDZ34 sp. nov., isolated from coastal seawater in Qingdao.</title>
        <authorList>
            <person name="Zhang P."/>
        </authorList>
    </citation>
    <scope>NUCLEOTIDE SEQUENCE</scope>
    <source>
        <strain evidence="2">ZSDE26</strain>
    </source>
</reference>